<keyword evidence="2" id="KW-1185">Reference proteome</keyword>
<dbReference type="RefSeq" id="WP_114705303.1">
    <property type="nucleotide sequence ID" value="NZ_QDKL01000001.1"/>
</dbReference>
<dbReference type="InterPro" id="IPR036700">
    <property type="entry name" value="BOBF_sf"/>
</dbReference>
<protein>
    <recommendedName>
        <fullName evidence="3">Bacterial OB-fold domain-containing protein</fullName>
    </recommendedName>
</protein>
<dbReference type="Gene3D" id="2.40.50.200">
    <property type="entry name" value="Bacterial OB-fold"/>
    <property type="match status" value="1"/>
</dbReference>
<dbReference type="EMBL" id="QDKL01000001">
    <property type="protein sequence ID" value="RZF22358.1"/>
    <property type="molecule type" value="Genomic_DNA"/>
</dbReference>
<gene>
    <name evidence="1" type="ORF">DAY19_00900</name>
</gene>
<reference evidence="2" key="1">
    <citation type="journal article" date="2019" name="Int. J. Syst. Evol. Microbiol.">
        <title>Halobacteriovorax valvorus sp. nov., a novel prokaryotic predator isolated from coastal seawater of China.</title>
        <authorList>
            <person name="Chen M.-X."/>
        </authorList>
    </citation>
    <scope>NUCLEOTIDE SEQUENCE [LARGE SCALE GENOMIC DNA]</scope>
    <source>
        <strain evidence="2">BL9</strain>
    </source>
</reference>
<organism evidence="1 2">
    <name type="scientific">Halobacteriovorax vibrionivorans</name>
    <dbReference type="NCBI Taxonomy" id="2152716"/>
    <lineage>
        <taxon>Bacteria</taxon>
        <taxon>Pseudomonadati</taxon>
        <taxon>Bdellovibrionota</taxon>
        <taxon>Bacteriovoracia</taxon>
        <taxon>Bacteriovoracales</taxon>
        <taxon>Halobacteriovoraceae</taxon>
        <taxon>Halobacteriovorax</taxon>
    </lineage>
</organism>
<evidence type="ECO:0008006" key="3">
    <source>
        <dbReference type="Google" id="ProtNLM"/>
    </source>
</evidence>
<dbReference type="SUPFAM" id="SSF101756">
    <property type="entry name" value="Hypothetical protein YgiW"/>
    <property type="match status" value="1"/>
</dbReference>
<evidence type="ECO:0000313" key="2">
    <source>
        <dbReference type="Proteomes" id="UP000443582"/>
    </source>
</evidence>
<proteinExistence type="predicted"/>
<dbReference type="PROSITE" id="PS51257">
    <property type="entry name" value="PROKAR_LIPOPROTEIN"/>
    <property type="match status" value="1"/>
</dbReference>
<name>A0ABY0IHE8_9BACT</name>
<dbReference type="Proteomes" id="UP000443582">
    <property type="component" value="Unassembled WGS sequence"/>
</dbReference>
<comment type="caution">
    <text evidence="1">The sequence shown here is derived from an EMBL/GenBank/DDBJ whole genome shotgun (WGS) entry which is preliminary data.</text>
</comment>
<accession>A0ABY0IHE8</accession>
<evidence type="ECO:0000313" key="1">
    <source>
        <dbReference type="EMBL" id="RZF22358.1"/>
    </source>
</evidence>
<sequence length="115" mass="13193">MAKYFQLFLFTTLLGCSSPGLYLGKEEGSIYKTSELRRSPSDKKNVRIQGTIFKSLKNDFYLIQDSFGLLLVKMNPSLLGEDTSYNRDTIFLISGETETETSHFHIKVEEIKRVK</sequence>